<dbReference type="GO" id="GO:0005737">
    <property type="term" value="C:cytoplasm"/>
    <property type="evidence" value="ECO:0007669"/>
    <property type="project" value="UniProtKB-ARBA"/>
</dbReference>
<comment type="similarity">
    <text evidence="1">Belongs to the universal ribosomal protein uS8 family.</text>
</comment>
<sequence length="128" mass="14555">MYTDLLIRIKNAQQAKKLSLKMPYSRMDMTIAEQLVSHGFIKSANKKGRMPKRAIEIELKYDESGEVGAITDVRFLSKPSRRLYSGYRELKPVKQGYGLAMVSTPNGVMTANQARKEKIGGQLLFEIW</sequence>
<dbReference type="GO" id="GO:1990904">
    <property type="term" value="C:ribonucleoprotein complex"/>
    <property type="evidence" value="ECO:0007669"/>
    <property type="project" value="UniProtKB-KW"/>
</dbReference>
<accession>A0A2H0UKZ9</accession>
<organism evidence="6 7">
    <name type="scientific">Candidatus Harrisonbacteria bacterium CG10_big_fil_rev_8_21_14_0_10_49_15</name>
    <dbReference type="NCBI Taxonomy" id="1974587"/>
    <lineage>
        <taxon>Bacteria</taxon>
        <taxon>Candidatus Harrisoniibacteriota</taxon>
    </lineage>
</organism>
<dbReference type="SUPFAM" id="SSF56047">
    <property type="entry name" value="Ribosomal protein S8"/>
    <property type="match status" value="1"/>
</dbReference>
<keyword evidence="3" id="KW-0687">Ribonucleoprotein</keyword>
<evidence type="ECO:0000256" key="4">
    <source>
        <dbReference type="ARBA" id="ARBA00035258"/>
    </source>
</evidence>
<evidence type="ECO:0000256" key="1">
    <source>
        <dbReference type="ARBA" id="ARBA00006471"/>
    </source>
</evidence>
<dbReference type="Gene3D" id="3.30.1370.30">
    <property type="match status" value="1"/>
</dbReference>
<dbReference type="Gene3D" id="3.30.1490.10">
    <property type="match status" value="1"/>
</dbReference>
<dbReference type="NCBIfam" id="NF001109">
    <property type="entry name" value="PRK00136.1"/>
    <property type="match status" value="1"/>
</dbReference>
<dbReference type="AlphaFoldDB" id="A0A2H0UKZ9"/>
<reference evidence="7" key="1">
    <citation type="submission" date="2017-09" db="EMBL/GenBank/DDBJ databases">
        <title>Depth-based differentiation of microbial function through sediment-hosted aquifers and enrichment of novel symbionts in the deep terrestrial subsurface.</title>
        <authorList>
            <person name="Probst A.J."/>
            <person name="Ladd B."/>
            <person name="Jarett J.K."/>
            <person name="Geller-Mcgrath D.E."/>
            <person name="Sieber C.M.K."/>
            <person name="Emerson J.B."/>
            <person name="Anantharaman K."/>
            <person name="Thomas B.C."/>
            <person name="Malmstrom R."/>
            <person name="Stieglmeier M."/>
            <person name="Klingl A."/>
            <person name="Woyke T."/>
            <person name="Ryan C.M."/>
            <person name="Banfield J.F."/>
        </authorList>
    </citation>
    <scope>NUCLEOTIDE SEQUENCE [LARGE SCALE GENOMIC DNA]</scope>
</reference>
<comment type="caution">
    <text evidence="6">The sequence shown here is derived from an EMBL/GenBank/DDBJ whole genome shotgun (WGS) entry which is preliminary data.</text>
</comment>
<gene>
    <name evidence="6" type="primary">rpsH</name>
    <name evidence="6" type="ORF">COU11_02475</name>
</gene>
<dbReference type="Pfam" id="PF00410">
    <property type="entry name" value="Ribosomal_S8"/>
    <property type="match status" value="1"/>
</dbReference>
<dbReference type="GO" id="GO:0003735">
    <property type="term" value="F:structural constituent of ribosome"/>
    <property type="evidence" value="ECO:0007669"/>
    <property type="project" value="InterPro"/>
</dbReference>
<protein>
    <recommendedName>
        <fullName evidence="4">Small ribosomal subunit protein uS8</fullName>
    </recommendedName>
    <alternativeName>
        <fullName evidence="5">30S ribosomal protein S8</fullName>
    </alternativeName>
</protein>
<dbReference type="FunFam" id="3.30.1490.10:FF:000001">
    <property type="entry name" value="30S ribosomal protein S8"/>
    <property type="match status" value="1"/>
</dbReference>
<dbReference type="EMBL" id="PFBD01000020">
    <property type="protein sequence ID" value="PIR87071.1"/>
    <property type="molecule type" value="Genomic_DNA"/>
</dbReference>
<keyword evidence="2 6" id="KW-0689">Ribosomal protein</keyword>
<dbReference type="PANTHER" id="PTHR11758">
    <property type="entry name" value="40S RIBOSOMAL PROTEIN S15A"/>
    <property type="match status" value="1"/>
</dbReference>
<dbReference type="GO" id="GO:0005840">
    <property type="term" value="C:ribosome"/>
    <property type="evidence" value="ECO:0007669"/>
    <property type="project" value="UniProtKB-KW"/>
</dbReference>
<dbReference type="GO" id="GO:0006412">
    <property type="term" value="P:translation"/>
    <property type="evidence" value="ECO:0007669"/>
    <property type="project" value="InterPro"/>
</dbReference>
<evidence type="ECO:0000313" key="7">
    <source>
        <dbReference type="Proteomes" id="UP000229526"/>
    </source>
</evidence>
<name>A0A2H0UKZ9_9BACT</name>
<evidence type="ECO:0000256" key="3">
    <source>
        <dbReference type="ARBA" id="ARBA00023274"/>
    </source>
</evidence>
<evidence type="ECO:0000256" key="5">
    <source>
        <dbReference type="ARBA" id="ARBA00035525"/>
    </source>
</evidence>
<proteinExistence type="inferred from homology"/>
<dbReference type="InterPro" id="IPR035987">
    <property type="entry name" value="Ribosomal_uS8_sf"/>
</dbReference>
<evidence type="ECO:0000313" key="6">
    <source>
        <dbReference type="EMBL" id="PIR87071.1"/>
    </source>
</evidence>
<evidence type="ECO:0000256" key="2">
    <source>
        <dbReference type="ARBA" id="ARBA00022980"/>
    </source>
</evidence>
<dbReference type="Proteomes" id="UP000229526">
    <property type="component" value="Unassembled WGS sequence"/>
</dbReference>
<dbReference type="InterPro" id="IPR000630">
    <property type="entry name" value="Ribosomal_uS8"/>
</dbReference>